<evidence type="ECO:0000313" key="2">
    <source>
        <dbReference type="EMBL" id="EQD36798.1"/>
    </source>
</evidence>
<reference evidence="2" key="2">
    <citation type="journal article" date="2014" name="ISME J.">
        <title>Microbial stratification in low pH oxic and suboxic macroscopic growths along an acid mine drainage.</title>
        <authorList>
            <person name="Mendez-Garcia C."/>
            <person name="Mesa V."/>
            <person name="Sprenger R.R."/>
            <person name="Richter M."/>
            <person name="Diez M.S."/>
            <person name="Solano J."/>
            <person name="Bargiela R."/>
            <person name="Golyshina O.V."/>
            <person name="Manteca A."/>
            <person name="Ramos J.L."/>
            <person name="Gallego J.R."/>
            <person name="Llorente I."/>
            <person name="Martins Dos Santos V.A."/>
            <person name="Jensen O.N."/>
            <person name="Pelaez A.I."/>
            <person name="Sanchez J."/>
            <person name="Ferrer M."/>
        </authorList>
    </citation>
    <scope>NUCLEOTIDE SEQUENCE</scope>
</reference>
<dbReference type="AlphaFoldDB" id="T0YUV7"/>
<feature type="region of interest" description="Disordered" evidence="1">
    <location>
        <begin position="191"/>
        <end position="228"/>
    </location>
</feature>
<evidence type="ECO:0000256" key="1">
    <source>
        <dbReference type="SAM" id="MobiDB-lite"/>
    </source>
</evidence>
<organism evidence="2">
    <name type="scientific">mine drainage metagenome</name>
    <dbReference type="NCBI Taxonomy" id="410659"/>
    <lineage>
        <taxon>unclassified sequences</taxon>
        <taxon>metagenomes</taxon>
        <taxon>ecological metagenomes</taxon>
    </lineage>
</organism>
<feature type="non-terminal residue" evidence="2">
    <location>
        <position position="236"/>
    </location>
</feature>
<protein>
    <submittedName>
        <fullName evidence="2">Glycine/D-amino acid oxidase</fullName>
    </submittedName>
</protein>
<gene>
    <name evidence="2" type="ORF">B1A_17777</name>
</gene>
<sequence>MGIGAAHGFVQRGDLIVELIAALVEAPPRSACHFLRALERDPRLRRRARFGQTRGELQHVERAPAIAVGGARDQLQRGRLRLQPERAEPPLAIGERRAQQAHQSRLLERLQHIHPRPRQQRAHHFERRILRRGADEGERTVLQIRQERVLLRLVESVHLIEKQDRRPPIVIALGARRLDRGAYVLHARHHGRERDELRLAAPGDQSGQGGLAGAGRAPQNHRVQPAGLDCLTQRLA</sequence>
<name>T0YUV7_9ZZZZ</name>
<proteinExistence type="predicted"/>
<comment type="caution">
    <text evidence="2">The sequence shown here is derived from an EMBL/GenBank/DDBJ whole genome shotgun (WGS) entry which is preliminary data.</text>
</comment>
<dbReference type="EMBL" id="AUZX01013085">
    <property type="protein sequence ID" value="EQD36798.1"/>
    <property type="molecule type" value="Genomic_DNA"/>
</dbReference>
<accession>T0YUV7</accession>
<reference evidence="2" key="1">
    <citation type="submission" date="2013-08" db="EMBL/GenBank/DDBJ databases">
        <authorList>
            <person name="Mendez C."/>
            <person name="Richter M."/>
            <person name="Ferrer M."/>
            <person name="Sanchez J."/>
        </authorList>
    </citation>
    <scope>NUCLEOTIDE SEQUENCE</scope>
</reference>